<protein>
    <recommendedName>
        <fullName evidence="3">AlgX/AlgJ SGNH hydrolase-like domain-containing protein</fullName>
    </recommendedName>
</protein>
<accession>D9SDY6</accession>
<dbReference type="eggNOG" id="COG2755">
    <property type="taxonomic scope" value="Bacteria"/>
</dbReference>
<dbReference type="KEGG" id="gca:Galf_2815"/>
<dbReference type="OrthoDB" id="7064412at2"/>
<gene>
    <name evidence="1" type="ordered locus">Galf_2815</name>
</gene>
<dbReference type="STRING" id="395494.Galf_2815"/>
<name>D9SDY6_GALCS</name>
<sequence precursor="true">MKHTRLFTLIVLSSVALYAAVGFYFLPLATFTGPLTRMGMMPESLFGWTKEQPTVKAELLVNASWQEADVLAIGDSFSMPHLWQSVLVERGIKVHTETWESMRNICEDFSGWLDQKGFRGRHVVIEVVEHNFEDRLSRSLHCKKMDYHPMTELPVTPPLQQLPRATANLSGKLSIGIQTRLNILTYQKLIARTDFSTWNMSNTVRMNRVSNGCELFSHAQCRDVLFFADDHVTDFSEQTLNDMKTINQRMSKVHPVWVVVPDKSTAYLHPDKQFWNKAENDLHAPNVLQVLRKAISNKTIDLYPANETHLSTAGYLILGNVIHQSLQP</sequence>
<dbReference type="HOGENOM" id="CLU_818724_0_0_4"/>
<dbReference type="EMBL" id="CP002159">
    <property type="protein sequence ID" value="ADL56808.1"/>
    <property type="molecule type" value="Genomic_DNA"/>
</dbReference>
<evidence type="ECO:0000313" key="2">
    <source>
        <dbReference type="Proteomes" id="UP000001235"/>
    </source>
</evidence>
<keyword evidence="2" id="KW-1185">Reference proteome</keyword>
<dbReference type="AlphaFoldDB" id="D9SDY6"/>
<dbReference type="Proteomes" id="UP000001235">
    <property type="component" value="Chromosome"/>
</dbReference>
<organism evidence="1 2">
    <name type="scientific">Gallionella capsiferriformans (strain ES-2)</name>
    <name type="common">Gallionella ferruginea capsiferriformans (strain ES-2)</name>
    <dbReference type="NCBI Taxonomy" id="395494"/>
    <lineage>
        <taxon>Bacteria</taxon>
        <taxon>Pseudomonadati</taxon>
        <taxon>Pseudomonadota</taxon>
        <taxon>Betaproteobacteria</taxon>
        <taxon>Nitrosomonadales</taxon>
        <taxon>Gallionellaceae</taxon>
        <taxon>Gallionella</taxon>
    </lineage>
</organism>
<reference evidence="1 2" key="1">
    <citation type="submission" date="2010-08" db="EMBL/GenBank/DDBJ databases">
        <title>Complete sequence of Gallionella capsiferriformans ES-2.</title>
        <authorList>
            <consortium name="US DOE Joint Genome Institute"/>
            <person name="Lucas S."/>
            <person name="Copeland A."/>
            <person name="Lapidus A."/>
            <person name="Cheng J.-F."/>
            <person name="Bruce D."/>
            <person name="Goodwin L."/>
            <person name="Pitluck S."/>
            <person name="Chertkov O."/>
            <person name="Davenport K.W."/>
            <person name="Detter J.C."/>
            <person name="Han C."/>
            <person name="Tapia R."/>
            <person name="Land M."/>
            <person name="Hauser L."/>
            <person name="Chang Y.-J."/>
            <person name="Jeffries C."/>
            <person name="Kyrpides N."/>
            <person name="Ivanova N."/>
            <person name="Mikhailova N."/>
            <person name="Shelobolina E.S."/>
            <person name="Picardal F."/>
            <person name="Roden E."/>
            <person name="Emerson D."/>
            <person name="Woyke T."/>
        </authorList>
    </citation>
    <scope>NUCLEOTIDE SEQUENCE [LARGE SCALE GENOMIC DNA]</scope>
    <source>
        <strain evidence="1 2">ES-2</strain>
    </source>
</reference>
<evidence type="ECO:0008006" key="3">
    <source>
        <dbReference type="Google" id="ProtNLM"/>
    </source>
</evidence>
<evidence type="ECO:0000313" key="1">
    <source>
        <dbReference type="EMBL" id="ADL56808.1"/>
    </source>
</evidence>
<proteinExistence type="predicted"/>